<dbReference type="AlphaFoldDB" id="A0A852Z747"/>
<proteinExistence type="predicted"/>
<dbReference type="RefSeq" id="WP_179785723.1">
    <property type="nucleotide sequence ID" value="NZ_BAAARR010000034.1"/>
</dbReference>
<evidence type="ECO:0000313" key="4">
    <source>
        <dbReference type="Proteomes" id="UP000579605"/>
    </source>
</evidence>
<evidence type="ECO:0000256" key="1">
    <source>
        <dbReference type="SAM" id="MobiDB-lite"/>
    </source>
</evidence>
<comment type="caution">
    <text evidence="3">The sequence shown here is derived from an EMBL/GenBank/DDBJ whole genome shotgun (WGS) entry which is preliminary data.</text>
</comment>
<feature type="region of interest" description="Disordered" evidence="1">
    <location>
        <begin position="271"/>
        <end position="293"/>
    </location>
</feature>
<dbReference type="Proteomes" id="UP000579605">
    <property type="component" value="Unassembled WGS sequence"/>
</dbReference>
<evidence type="ECO:0000259" key="2">
    <source>
        <dbReference type="Pfam" id="PF01636"/>
    </source>
</evidence>
<dbReference type="Gene3D" id="3.90.1200.10">
    <property type="match status" value="1"/>
</dbReference>
<dbReference type="InterPro" id="IPR051678">
    <property type="entry name" value="AGP_Transferase"/>
</dbReference>
<feature type="domain" description="Aminoglycoside phosphotransferase" evidence="2">
    <location>
        <begin position="36"/>
        <end position="285"/>
    </location>
</feature>
<dbReference type="InterPro" id="IPR002575">
    <property type="entry name" value="Aminoglycoside_PTrfase"/>
</dbReference>
<dbReference type="InterPro" id="IPR011009">
    <property type="entry name" value="Kinase-like_dom_sf"/>
</dbReference>
<dbReference type="EMBL" id="JACBZH010000001">
    <property type="protein sequence ID" value="NYH87702.1"/>
    <property type="molecule type" value="Genomic_DNA"/>
</dbReference>
<keyword evidence="3" id="KW-0418">Kinase</keyword>
<dbReference type="GO" id="GO:0016301">
    <property type="term" value="F:kinase activity"/>
    <property type="evidence" value="ECO:0007669"/>
    <property type="project" value="UniProtKB-KW"/>
</dbReference>
<gene>
    <name evidence="3" type="ORF">F4554_000340</name>
</gene>
<sequence length="293" mass="31734">MSESAFLARLHARFAVPRAVVVRLAERATGHRVVDLRRVMRGYDNEVYRVELTGDLAVYVRIPGPGKNGFVHEAWAMEQARGAGVPVPEVLLIDTVRGEASDADEADERHAMVLAEAPGRQLGTVLASLSTARRRAAMVNVGRVLARLHSVRTPGVWRPGDDGTWPDPADLRRGFVADRTAERPQLSAAGLTPEEVDNAIALLGASSATPPPDNFVLCHGDVSPEHVFVDAELRVCGLIDWGMWHGGSPIGELAYVAMVHEETDLTAVVEGHTGGSLDEPAFRRPLPFPSRTR</sequence>
<accession>A0A852Z747</accession>
<evidence type="ECO:0000313" key="3">
    <source>
        <dbReference type="EMBL" id="NYH87702.1"/>
    </source>
</evidence>
<keyword evidence="4" id="KW-1185">Reference proteome</keyword>
<protein>
    <submittedName>
        <fullName evidence="3">Aminoglycoside phosphotransferase (APT) family kinase protein</fullName>
    </submittedName>
</protein>
<reference evidence="3 4" key="1">
    <citation type="submission" date="2020-07" db="EMBL/GenBank/DDBJ databases">
        <title>Sequencing the genomes of 1000 actinobacteria strains.</title>
        <authorList>
            <person name="Klenk H.-P."/>
        </authorList>
    </citation>
    <scope>NUCLEOTIDE SEQUENCE [LARGE SCALE GENOMIC DNA]</scope>
    <source>
        <strain evidence="3 4">DSM 18448</strain>
    </source>
</reference>
<name>A0A852Z747_9ACTN</name>
<keyword evidence="3" id="KW-0808">Transferase</keyword>
<dbReference type="Pfam" id="PF01636">
    <property type="entry name" value="APH"/>
    <property type="match status" value="1"/>
</dbReference>
<organism evidence="3 4">
    <name type="scientific">Actinopolymorpha rutila</name>
    <dbReference type="NCBI Taxonomy" id="446787"/>
    <lineage>
        <taxon>Bacteria</taxon>
        <taxon>Bacillati</taxon>
        <taxon>Actinomycetota</taxon>
        <taxon>Actinomycetes</taxon>
        <taxon>Propionibacteriales</taxon>
        <taxon>Actinopolymorphaceae</taxon>
        <taxon>Actinopolymorpha</taxon>
    </lineage>
</organism>
<dbReference type="SUPFAM" id="SSF56112">
    <property type="entry name" value="Protein kinase-like (PK-like)"/>
    <property type="match status" value="1"/>
</dbReference>
<dbReference type="PANTHER" id="PTHR21310">
    <property type="entry name" value="AMINOGLYCOSIDE PHOSPHOTRANSFERASE-RELATED-RELATED"/>
    <property type="match status" value="1"/>
</dbReference>